<dbReference type="InterPro" id="IPR010966">
    <property type="entry name" value="NqrB"/>
</dbReference>
<dbReference type="PIRSF" id="PIRSF016055">
    <property type="entry name" value="NADH-UbQ_OxRdtase_B_su"/>
    <property type="match status" value="1"/>
</dbReference>
<dbReference type="NCBIfam" id="NF003756">
    <property type="entry name" value="PRK05349.1"/>
    <property type="match status" value="1"/>
</dbReference>
<keyword evidence="8 16" id="KW-1278">Translocase</keyword>
<keyword evidence="7 16" id="KW-0812">Transmembrane</keyword>
<comment type="caution">
    <text evidence="16">Lacks conserved residue(s) required for the propagation of feature annotation.</text>
</comment>
<keyword evidence="13 16" id="KW-0830">Ubiquinone</keyword>
<dbReference type="Pfam" id="PF03116">
    <property type="entry name" value="NQR2_RnfD_RnfE"/>
    <property type="match status" value="1"/>
</dbReference>
<keyword evidence="10 16" id="KW-0520">NAD</keyword>
<feature type="transmembrane region" description="Helical" evidence="16">
    <location>
        <begin position="57"/>
        <end position="78"/>
    </location>
</feature>
<organism evidence="17 18">
    <name type="scientific">Candidatus Methylocalor cossyra</name>
    <dbReference type="NCBI Taxonomy" id="3108543"/>
    <lineage>
        <taxon>Bacteria</taxon>
        <taxon>Pseudomonadati</taxon>
        <taxon>Pseudomonadota</taxon>
        <taxon>Gammaproteobacteria</taxon>
        <taxon>Methylococcales</taxon>
        <taxon>Methylococcaceae</taxon>
        <taxon>Candidatus Methylocalor</taxon>
    </lineage>
</organism>
<dbReference type="RefSeq" id="WP_348758128.1">
    <property type="nucleotide sequence ID" value="NZ_OZ026884.1"/>
</dbReference>
<accession>A0ABP1CBM4</accession>
<evidence type="ECO:0000256" key="3">
    <source>
        <dbReference type="ARBA" id="ARBA00022519"/>
    </source>
</evidence>
<keyword evidence="6 16" id="KW-0288">FMN</keyword>
<evidence type="ECO:0000256" key="15">
    <source>
        <dbReference type="ARBA" id="ARBA00023201"/>
    </source>
</evidence>
<evidence type="ECO:0000256" key="16">
    <source>
        <dbReference type="HAMAP-Rule" id="MF_00426"/>
    </source>
</evidence>
<evidence type="ECO:0000256" key="6">
    <source>
        <dbReference type="ARBA" id="ARBA00022643"/>
    </source>
</evidence>
<proteinExistence type="inferred from homology"/>
<dbReference type="PANTHER" id="PTHR30578:SF1">
    <property type="entry name" value="NA(+)-TRANSLOCATING NADH-QUINONE REDUCTASE SUBUNIT B"/>
    <property type="match status" value="1"/>
</dbReference>
<evidence type="ECO:0000256" key="4">
    <source>
        <dbReference type="ARBA" id="ARBA00022553"/>
    </source>
</evidence>
<dbReference type="Proteomes" id="UP001497493">
    <property type="component" value="Chromosome"/>
</dbReference>
<feature type="transmembrane region" description="Helical" evidence="16">
    <location>
        <begin position="369"/>
        <end position="389"/>
    </location>
</feature>
<dbReference type="InterPro" id="IPR004338">
    <property type="entry name" value="NqrB/RnfD"/>
</dbReference>
<dbReference type="EMBL" id="OZ026884">
    <property type="protein sequence ID" value="CAL1241625.1"/>
    <property type="molecule type" value="Genomic_DNA"/>
</dbReference>
<comment type="subcellular location">
    <subcellularLocation>
        <location evidence="16">Cell membrane</location>
        <topology evidence="16">Multi-pass membrane protein</topology>
    </subcellularLocation>
</comment>
<evidence type="ECO:0000256" key="14">
    <source>
        <dbReference type="ARBA" id="ARBA00023136"/>
    </source>
</evidence>
<reference evidence="17 18" key="1">
    <citation type="submission" date="2024-04" db="EMBL/GenBank/DDBJ databases">
        <authorList>
            <person name="Cremers G."/>
        </authorList>
    </citation>
    <scope>NUCLEOTIDE SEQUENCE [LARGE SCALE GENOMIC DNA]</scope>
    <source>
        <strain evidence="17">MeCH1-AG</strain>
    </source>
</reference>
<feature type="transmembrane region" description="Helical" evidence="16">
    <location>
        <begin position="315"/>
        <end position="333"/>
    </location>
</feature>
<gene>
    <name evidence="16 17" type="primary">nqrB</name>
    <name evidence="17" type="ORF">MECH1_V1_2849</name>
</gene>
<evidence type="ECO:0000256" key="13">
    <source>
        <dbReference type="ARBA" id="ARBA00023075"/>
    </source>
</evidence>
<comment type="similarity">
    <text evidence="16">Belongs to the NqrB/RnfD family.</text>
</comment>
<keyword evidence="12 16" id="KW-0406">Ion transport</keyword>
<evidence type="ECO:0000256" key="7">
    <source>
        <dbReference type="ARBA" id="ARBA00022692"/>
    </source>
</evidence>
<evidence type="ECO:0000256" key="10">
    <source>
        <dbReference type="ARBA" id="ARBA00023027"/>
    </source>
</evidence>
<comment type="catalytic activity">
    <reaction evidence="16">
        <text>a ubiquinone + n Na(+)(in) + NADH + H(+) = a ubiquinol + n Na(+)(out) + NAD(+)</text>
        <dbReference type="Rhea" id="RHEA:47748"/>
        <dbReference type="Rhea" id="RHEA-COMP:9565"/>
        <dbReference type="Rhea" id="RHEA-COMP:9566"/>
        <dbReference type="ChEBI" id="CHEBI:15378"/>
        <dbReference type="ChEBI" id="CHEBI:16389"/>
        <dbReference type="ChEBI" id="CHEBI:17976"/>
        <dbReference type="ChEBI" id="CHEBI:29101"/>
        <dbReference type="ChEBI" id="CHEBI:57540"/>
        <dbReference type="ChEBI" id="CHEBI:57945"/>
        <dbReference type="EC" id="7.2.1.1"/>
    </reaction>
</comment>
<keyword evidence="15 16" id="KW-0739">Sodium transport</keyword>
<keyword evidence="14 16" id="KW-0472">Membrane</keyword>
<keyword evidence="18" id="KW-1185">Reference proteome</keyword>
<feature type="transmembrane region" description="Helical" evidence="16">
    <location>
        <begin position="285"/>
        <end position="303"/>
    </location>
</feature>
<dbReference type="PANTHER" id="PTHR30578">
    <property type="entry name" value="ELECTRON TRANSPORT COMPLEX PROTEIN RNFD"/>
    <property type="match status" value="1"/>
</dbReference>
<keyword evidence="2 16" id="KW-1003">Cell membrane</keyword>
<protein>
    <recommendedName>
        <fullName evidence="16">Na(+)-translocating NADH-quinone reductase subunit B</fullName>
        <shortName evidence="16">Na(+)-NQR subunit B</shortName>
        <shortName evidence="16">Na(+)-translocating NQR subunit B</shortName>
        <ecNumber evidence="16">7.2.1.1</ecNumber>
    </recommendedName>
    <alternativeName>
        <fullName evidence="16">NQR complex subunit B</fullName>
    </alternativeName>
    <alternativeName>
        <fullName evidence="16">NQR-1 subunit B</fullName>
    </alternativeName>
</protein>
<dbReference type="EC" id="7.2.1.1" evidence="16"/>
<sequence length="401" mass="43885">MSRTRQFLDKWHPLFAKGGRLEKFYPVYEMVDTFLYTPPDVTSGSTHVRDAADLKRVMTYVWIAALPCLLMAIVNTGYQANAAMTALGIAEVPGWRGWFVNWLGHNPYNPLSVIVHGAVYFFPVYIVTLVVGGLWEVLFAVVRRHDVNEGFFVTSILFALTLPPTIPLWQVAIGISFGVVIGKEIFGGTGKNFLNPALTGRAFLYFAYPATMSGDSVWTAVDGFSGATALGLAALGGVEAIRNAGITWWQSFIGFEQGSLGETSTLACMLGAAFLMYTRIASWRIIAGVMLGMVATSTAFNLIGSSSNAMFAVPWYWHLTLGGFAFGTAYMATDPVSAAHTNIGRWIYGLLIGFMTVLIRVVNPAFPEGIMLAILFCNIFAPLIDYVVIKANIARRIRRHA</sequence>
<keyword evidence="4 16" id="KW-0597">Phosphoprotein</keyword>
<evidence type="ECO:0000256" key="11">
    <source>
        <dbReference type="ARBA" id="ARBA00023053"/>
    </source>
</evidence>
<evidence type="ECO:0000256" key="2">
    <source>
        <dbReference type="ARBA" id="ARBA00022475"/>
    </source>
</evidence>
<keyword evidence="1 16" id="KW-0813">Transport</keyword>
<feature type="transmembrane region" description="Helical" evidence="16">
    <location>
        <begin position="118"/>
        <end position="142"/>
    </location>
</feature>
<feature type="modified residue" description="FMN phosphoryl threonine" evidence="16">
    <location>
        <position position="228"/>
    </location>
</feature>
<keyword evidence="5 16" id="KW-0285">Flavoprotein</keyword>
<evidence type="ECO:0000313" key="18">
    <source>
        <dbReference type="Proteomes" id="UP001497493"/>
    </source>
</evidence>
<evidence type="ECO:0000256" key="5">
    <source>
        <dbReference type="ARBA" id="ARBA00022630"/>
    </source>
</evidence>
<dbReference type="NCBIfam" id="TIGR01937">
    <property type="entry name" value="nqrB"/>
    <property type="match status" value="1"/>
</dbReference>
<comment type="cofactor">
    <cofactor evidence="16">
        <name>FMN</name>
        <dbReference type="ChEBI" id="CHEBI:58210"/>
    </cofactor>
</comment>
<dbReference type="HAMAP" id="MF_00426">
    <property type="entry name" value="NqrB"/>
    <property type="match status" value="1"/>
</dbReference>
<keyword evidence="11 16" id="KW-0915">Sodium</keyword>
<comment type="subunit">
    <text evidence="16">Composed of six subunits; NqrA, NqrB, NqrC, NqrD, NqrE and NqrF.</text>
</comment>
<evidence type="ECO:0000256" key="12">
    <source>
        <dbReference type="ARBA" id="ARBA00023065"/>
    </source>
</evidence>
<evidence type="ECO:0000256" key="9">
    <source>
        <dbReference type="ARBA" id="ARBA00022989"/>
    </source>
</evidence>
<name>A0ABP1CBM4_9GAMM</name>
<keyword evidence="3" id="KW-0997">Cell inner membrane</keyword>
<feature type="transmembrane region" description="Helical" evidence="16">
    <location>
        <begin position="345"/>
        <end position="363"/>
    </location>
</feature>
<evidence type="ECO:0000256" key="1">
    <source>
        <dbReference type="ARBA" id="ARBA00022448"/>
    </source>
</evidence>
<comment type="function">
    <text evidence="16">NQR complex catalyzes the reduction of ubiquinone-1 to ubiquinol by two successive reactions, coupled with the transport of Na(+) ions from the cytoplasm to the periplasm. NqrA to NqrE are probably involved in the second step, the conversion of ubisemiquinone to ubiquinol.</text>
</comment>
<evidence type="ECO:0000256" key="8">
    <source>
        <dbReference type="ARBA" id="ARBA00022967"/>
    </source>
</evidence>
<evidence type="ECO:0000313" key="17">
    <source>
        <dbReference type="EMBL" id="CAL1241625.1"/>
    </source>
</evidence>
<keyword evidence="9 16" id="KW-1133">Transmembrane helix</keyword>